<protein>
    <recommendedName>
        <fullName evidence="2">histidine kinase</fullName>
        <ecNumber evidence="2">2.7.13.3</ecNumber>
    </recommendedName>
</protein>
<keyword evidence="6" id="KW-1133">Transmembrane helix</keyword>
<dbReference type="InterPro" id="IPR003594">
    <property type="entry name" value="HATPase_dom"/>
</dbReference>
<dbReference type="InterPro" id="IPR050482">
    <property type="entry name" value="Sensor_HK_TwoCompSys"/>
</dbReference>
<dbReference type="RefSeq" id="WP_106603659.1">
    <property type="nucleotide sequence ID" value="NZ_PYGK01000008.1"/>
</dbReference>
<proteinExistence type="predicted"/>
<dbReference type="Gene3D" id="3.30.565.10">
    <property type="entry name" value="Histidine kinase-like ATPase, C-terminal domain"/>
    <property type="match status" value="1"/>
</dbReference>
<dbReference type="AlphaFoldDB" id="A0A2P8G2H8"/>
<evidence type="ECO:0000256" key="2">
    <source>
        <dbReference type="ARBA" id="ARBA00012438"/>
    </source>
</evidence>
<dbReference type="Pfam" id="PF02518">
    <property type="entry name" value="HATPase_c"/>
    <property type="match status" value="1"/>
</dbReference>
<accession>A0A2P8G2H8</accession>
<sequence length="273" mass="30696">METSTLATSLTIIISTLLVLSLSASVVYFLFTYQKKKFRHQQEIIEMREAFNQVLLQSRLAIQEQTLDHISKELHANFSHLVSLININLQEILPQAPSDQRENILETKSLAKQLMSELKALSASLNTDHIIHIGFVKALENELNRLAKTRKYEVITTKHGEEYRILPEHEIILFRLCQEVLNNVVKYAHASAVTASLNFSKEQFVLIITDNGTGFNLANALDQSGEKQSTGLLNMNKRASLINAELLITSNDGAGTVVMITIPHPQILQTIPR</sequence>
<evidence type="ECO:0000313" key="9">
    <source>
        <dbReference type="Proteomes" id="UP000240978"/>
    </source>
</evidence>
<gene>
    <name evidence="8" type="ORF">CLV42_108109</name>
</gene>
<comment type="catalytic activity">
    <reaction evidence="1">
        <text>ATP + protein L-histidine = ADP + protein N-phospho-L-histidine.</text>
        <dbReference type="EC" id="2.7.13.3"/>
    </reaction>
</comment>
<dbReference type="InterPro" id="IPR036890">
    <property type="entry name" value="HATPase_C_sf"/>
</dbReference>
<comment type="caution">
    <text evidence="8">The sequence shown here is derived from an EMBL/GenBank/DDBJ whole genome shotgun (WGS) entry which is preliminary data.</text>
</comment>
<dbReference type="GO" id="GO:0004673">
    <property type="term" value="F:protein histidine kinase activity"/>
    <property type="evidence" value="ECO:0007669"/>
    <property type="project" value="UniProtKB-EC"/>
</dbReference>
<evidence type="ECO:0000313" key="8">
    <source>
        <dbReference type="EMBL" id="PSL28190.1"/>
    </source>
</evidence>
<keyword evidence="5" id="KW-0902">Two-component regulatory system</keyword>
<reference evidence="8 9" key="1">
    <citation type="submission" date="2018-03" db="EMBL/GenBank/DDBJ databases">
        <title>Genomic Encyclopedia of Archaeal and Bacterial Type Strains, Phase II (KMG-II): from individual species to whole genera.</title>
        <authorList>
            <person name="Goeker M."/>
        </authorList>
    </citation>
    <scope>NUCLEOTIDE SEQUENCE [LARGE SCALE GENOMIC DNA]</scope>
    <source>
        <strain evidence="8 9">DSM 18107</strain>
    </source>
</reference>
<organism evidence="8 9">
    <name type="scientific">Chitinophaga ginsengisoli</name>
    <dbReference type="NCBI Taxonomy" id="363837"/>
    <lineage>
        <taxon>Bacteria</taxon>
        <taxon>Pseudomonadati</taxon>
        <taxon>Bacteroidota</taxon>
        <taxon>Chitinophagia</taxon>
        <taxon>Chitinophagales</taxon>
        <taxon>Chitinophagaceae</taxon>
        <taxon>Chitinophaga</taxon>
    </lineage>
</organism>
<keyword evidence="9" id="KW-1185">Reference proteome</keyword>
<evidence type="ECO:0000259" key="7">
    <source>
        <dbReference type="Pfam" id="PF02518"/>
    </source>
</evidence>
<dbReference type="EC" id="2.7.13.3" evidence="2"/>
<evidence type="ECO:0000256" key="6">
    <source>
        <dbReference type="SAM" id="Phobius"/>
    </source>
</evidence>
<keyword evidence="3" id="KW-0808">Transferase</keyword>
<dbReference type="CDD" id="cd16917">
    <property type="entry name" value="HATPase_UhpB-NarQ-NarX-like"/>
    <property type="match status" value="1"/>
</dbReference>
<feature type="domain" description="Histidine kinase/HSP90-like ATPase" evidence="7">
    <location>
        <begin position="170"/>
        <end position="265"/>
    </location>
</feature>
<evidence type="ECO:0000256" key="5">
    <source>
        <dbReference type="ARBA" id="ARBA00023012"/>
    </source>
</evidence>
<dbReference type="GO" id="GO:0000160">
    <property type="term" value="P:phosphorelay signal transduction system"/>
    <property type="evidence" value="ECO:0007669"/>
    <property type="project" value="UniProtKB-KW"/>
</dbReference>
<keyword evidence="6" id="KW-0812">Transmembrane</keyword>
<dbReference type="OrthoDB" id="9760839at2"/>
<dbReference type="Proteomes" id="UP000240978">
    <property type="component" value="Unassembled WGS sequence"/>
</dbReference>
<keyword evidence="4 8" id="KW-0418">Kinase</keyword>
<dbReference type="EMBL" id="PYGK01000008">
    <property type="protein sequence ID" value="PSL28190.1"/>
    <property type="molecule type" value="Genomic_DNA"/>
</dbReference>
<keyword evidence="6" id="KW-0472">Membrane</keyword>
<feature type="transmembrane region" description="Helical" evidence="6">
    <location>
        <begin position="6"/>
        <end position="31"/>
    </location>
</feature>
<evidence type="ECO:0000256" key="1">
    <source>
        <dbReference type="ARBA" id="ARBA00000085"/>
    </source>
</evidence>
<name>A0A2P8G2H8_9BACT</name>
<dbReference type="PANTHER" id="PTHR24421">
    <property type="entry name" value="NITRATE/NITRITE SENSOR PROTEIN NARX-RELATED"/>
    <property type="match status" value="1"/>
</dbReference>
<dbReference type="SUPFAM" id="SSF55874">
    <property type="entry name" value="ATPase domain of HSP90 chaperone/DNA topoisomerase II/histidine kinase"/>
    <property type="match status" value="1"/>
</dbReference>
<dbReference type="PANTHER" id="PTHR24421:SF10">
    <property type="entry name" value="NITRATE_NITRITE SENSOR PROTEIN NARQ"/>
    <property type="match status" value="1"/>
</dbReference>
<evidence type="ECO:0000256" key="3">
    <source>
        <dbReference type="ARBA" id="ARBA00022679"/>
    </source>
</evidence>
<evidence type="ECO:0000256" key="4">
    <source>
        <dbReference type="ARBA" id="ARBA00022777"/>
    </source>
</evidence>